<dbReference type="STRING" id="93625.A0A409VLE3"/>
<keyword evidence="6" id="KW-1185">Reference proteome</keyword>
<accession>A0A409VLE3</accession>
<dbReference type="EMBL" id="NHYD01003976">
    <property type="protein sequence ID" value="PPQ67089.1"/>
    <property type="molecule type" value="Genomic_DNA"/>
</dbReference>
<dbReference type="GO" id="GO:0061631">
    <property type="term" value="F:ubiquitin conjugating enzyme activity"/>
    <property type="evidence" value="ECO:0007669"/>
    <property type="project" value="TreeGrafter"/>
</dbReference>
<evidence type="ECO:0000256" key="2">
    <source>
        <dbReference type="ARBA" id="ARBA00022786"/>
    </source>
</evidence>
<feature type="region of interest" description="Disordered" evidence="3">
    <location>
        <begin position="524"/>
        <end position="552"/>
    </location>
</feature>
<protein>
    <recommendedName>
        <fullName evidence="4">UBC core domain-containing protein</fullName>
    </recommendedName>
</protein>
<dbReference type="AlphaFoldDB" id="A0A409VLE3"/>
<evidence type="ECO:0000256" key="1">
    <source>
        <dbReference type="ARBA" id="ARBA00022679"/>
    </source>
</evidence>
<feature type="compositionally biased region" description="Acidic residues" evidence="3">
    <location>
        <begin position="537"/>
        <end position="551"/>
    </location>
</feature>
<evidence type="ECO:0000259" key="4">
    <source>
        <dbReference type="PROSITE" id="PS50127"/>
    </source>
</evidence>
<name>A0A409VLE3_PSICY</name>
<dbReference type="PANTHER" id="PTHR46116">
    <property type="entry name" value="(E3-INDEPENDENT) E2 UBIQUITIN-CONJUGATING ENZYME"/>
    <property type="match status" value="1"/>
</dbReference>
<gene>
    <name evidence="5" type="ORF">CVT25_005690</name>
</gene>
<proteinExistence type="predicted"/>
<dbReference type="PANTHER" id="PTHR46116:SF15">
    <property type="entry name" value="(E3-INDEPENDENT) E2 UBIQUITIN-CONJUGATING ENZYME"/>
    <property type="match status" value="1"/>
</dbReference>
<dbReference type="OrthoDB" id="1926878at2759"/>
<organism evidence="5 6">
    <name type="scientific">Psilocybe cyanescens</name>
    <dbReference type="NCBI Taxonomy" id="93625"/>
    <lineage>
        <taxon>Eukaryota</taxon>
        <taxon>Fungi</taxon>
        <taxon>Dikarya</taxon>
        <taxon>Basidiomycota</taxon>
        <taxon>Agaricomycotina</taxon>
        <taxon>Agaricomycetes</taxon>
        <taxon>Agaricomycetidae</taxon>
        <taxon>Agaricales</taxon>
        <taxon>Agaricineae</taxon>
        <taxon>Strophariaceae</taxon>
        <taxon>Psilocybe</taxon>
    </lineage>
</organism>
<dbReference type="Proteomes" id="UP000283269">
    <property type="component" value="Unassembled WGS sequence"/>
</dbReference>
<dbReference type="PROSITE" id="PS50127">
    <property type="entry name" value="UBC_2"/>
    <property type="match status" value="1"/>
</dbReference>
<dbReference type="InParanoid" id="A0A409VLE3"/>
<feature type="domain" description="UBC core" evidence="4">
    <location>
        <begin position="665"/>
        <end position="833"/>
    </location>
</feature>
<dbReference type="Pfam" id="PF00179">
    <property type="entry name" value="UQ_con"/>
    <property type="match status" value="1"/>
</dbReference>
<dbReference type="InterPro" id="IPR016135">
    <property type="entry name" value="UBQ-conjugating_enzyme/RWD"/>
</dbReference>
<dbReference type="Gene3D" id="3.10.110.10">
    <property type="entry name" value="Ubiquitin Conjugating Enzyme"/>
    <property type="match status" value="1"/>
</dbReference>
<dbReference type="InterPro" id="IPR000608">
    <property type="entry name" value="UBC"/>
</dbReference>
<reference evidence="5 6" key="1">
    <citation type="journal article" date="2018" name="Evol. Lett.">
        <title>Horizontal gene cluster transfer increased hallucinogenic mushroom diversity.</title>
        <authorList>
            <person name="Reynolds H.T."/>
            <person name="Vijayakumar V."/>
            <person name="Gluck-Thaler E."/>
            <person name="Korotkin H.B."/>
            <person name="Matheny P.B."/>
            <person name="Slot J.C."/>
        </authorList>
    </citation>
    <scope>NUCLEOTIDE SEQUENCE [LARGE SCALE GENOMIC DNA]</scope>
    <source>
        <strain evidence="5 6">2631</strain>
    </source>
</reference>
<sequence length="907" mass="101375">MSVPAPVSAKGTKLFQQDIVEKISDPDYYGVVLRCWHDNEDLPLSTPPVDPMMRPLSYGEVGVTFISHGRERQILPESELRLLDRALQPGDYCKRSFDDIRAGVVTNIKVKGRIAHAISAQKVDGWRTTDDLSDKVDAEIGDYVAFDDWIGQIIEVFDESVVQIPSGQLVRLPEIGSRLTVGESGTNILPPAGMSDAEHDLGKELVIAVRHSTYAVAWLALNQSLDSTVTAKKSRPKRFWFGEDLAKLTLIRGRTDLEMRVGDRVLPKESTGMPFTEHGRGFDPSGAVIHVHTCFVSETSTEVGVLWQDGTTEVIKSVDLIPYLNPDEYDCWPGDHVLWKNEEQVHPAIVQLVNAEERISLVLLPDTGAIELAPLLELDAHGSSDHGVNNPHAEAFGVRRGDFVFIHAPGTTNGLDKPRVPRIGEIEAWVREDPFNNGEFSGWRKELYDIGTDIASKRALGTYMEWPIQRPIKYDGKLHWCGEVTGLNLDGTIEVTHPDWTITVYPLERLTKLYDGIEQLEDDAWDEVSDGDKSYSDEDEQSWAMDEDEEWSANPPPYNCIPTFSHISGAGTTDTDTQISNDEVDTIEVDEELRSSDNNMADGNEGMDSRMSLSVEPVEGLRAHSSDVPAETEVTESHSDDFLDGIKWKRFEVLSSAPSDHFFYSSPPTQVSRSFLGRLAREHHSILVRAYEDRTDLLRSLIIGPENTPYQDAPFVIDWLLDSNFPQGPPIAHFHSWTNGNGRVNPNLYEEGKVCLSILGTWSGDKDEIWSAARSSLLQALVSIQGLVLVKEPWFCEPAYDKLRGTDEGTVNSRLYSEKAYVLSRGFVRRALEMPPGGLETEITQLYRNEKRLEKVINDAEKLVQKSGENQEILPEDHDVAVPRLSAGGIISLERTLAKLRPFLKDV</sequence>
<keyword evidence="1" id="KW-0808">Transferase</keyword>
<dbReference type="CDD" id="cd23837">
    <property type="entry name" value="UBCc_UBE2O"/>
    <property type="match status" value="1"/>
</dbReference>
<comment type="caution">
    <text evidence="5">The sequence shown here is derived from an EMBL/GenBank/DDBJ whole genome shotgun (WGS) entry which is preliminary data.</text>
</comment>
<evidence type="ECO:0000313" key="5">
    <source>
        <dbReference type="EMBL" id="PPQ67089.1"/>
    </source>
</evidence>
<keyword evidence="2" id="KW-0833">Ubl conjugation pathway</keyword>
<dbReference type="SMART" id="SM00212">
    <property type="entry name" value="UBCc"/>
    <property type="match status" value="1"/>
</dbReference>
<evidence type="ECO:0000313" key="6">
    <source>
        <dbReference type="Proteomes" id="UP000283269"/>
    </source>
</evidence>
<evidence type="ECO:0000256" key="3">
    <source>
        <dbReference type="SAM" id="MobiDB-lite"/>
    </source>
</evidence>
<dbReference type="SUPFAM" id="SSF54495">
    <property type="entry name" value="UBC-like"/>
    <property type="match status" value="1"/>
</dbReference>